<keyword evidence="1" id="KW-0175">Coiled coil</keyword>
<feature type="region of interest" description="Disordered" evidence="2">
    <location>
        <begin position="1024"/>
        <end position="1055"/>
    </location>
</feature>
<evidence type="ECO:0000256" key="1">
    <source>
        <dbReference type="SAM" id="Coils"/>
    </source>
</evidence>
<feature type="region of interest" description="Disordered" evidence="2">
    <location>
        <begin position="1"/>
        <end position="51"/>
    </location>
</feature>
<feature type="compositionally biased region" description="Basic and acidic residues" evidence="2">
    <location>
        <begin position="631"/>
        <end position="647"/>
    </location>
</feature>
<evidence type="ECO:0000313" key="3">
    <source>
        <dbReference type="EMBL" id="SNX84283.1"/>
    </source>
</evidence>
<dbReference type="EMBL" id="OAPG01000006">
    <property type="protein sequence ID" value="SNX84283.1"/>
    <property type="molecule type" value="Genomic_DNA"/>
</dbReference>
<feature type="compositionally biased region" description="Polar residues" evidence="2">
    <location>
        <begin position="120"/>
        <end position="145"/>
    </location>
</feature>
<reference evidence="3" key="1">
    <citation type="submission" date="2023-10" db="EMBL/GenBank/DDBJ databases">
        <authorList>
            <person name="Guldener U."/>
        </authorList>
    </citation>
    <scope>NUCLEOTIDE SEQUENCE</scope>
    <source>
        <strain evidence="3">Mp4</strain>
    </source>
</reference>
<evidence type="ECO:0000256" key="2">
    <source>
        <dbReference type="SAM" id="MobiDB-lite"/>
    </source>
</evidence>
<keyword evidence="4" id="KW-1185">Reference proteome</keyword>
<comment type="caution">
    <text evidence="3">The sequence shown here is derived from an EMBL/GenBank/DDBJ whole genome shotgun (WGS) entry which is preliminary data.</text>
</comment>
<sequence>MSESHLELNSKKLARAQLHTHASQLLQQPQQHQRHDQPARSPVKSRPHTSACQRETSAARLAIATLPASTGRTVLAFSSLSRSGPYLGLPSGATLKGSSSATTAPHVRDTQLFANPPVVSWQQASTTATSPRSPQQEIQNSSPQASLPAFISRPVESPHMSQPQSRAASSSRANALPPRLLLHTTITTSALQVLGSQKAQVDPLLQKFATQQKTQSVPGSIPSSKPPTAAKPRPGSRSASLTTPPLTDEPSQGLCGNFLTSSKPLDFKTMKEMKARYKPIEVLANWSSDLFSPQKYEELNPGLEEEGITVVVCDLLKGLNQRMPLSDFLDHCQRERQYSPQQREKLYGNSLPCPPEWTNALARLVHPRLEYHGDQDASVSLAKKARSTTQKCYFGPGSKVVILTLANLLPKDPHPNELADAPFPFYCYQQKLGNLVLIPPRALHMILNTGGRTMKVAWSRLTVESLASALFADLPLYQRICRVKGLNVKPIVEATLIKCTNQVESNLIDERKTTSKMIRKLRGLLQLYDAVLTDKFIPGWPNCPIVGDSDSYIECDFCGADILHGYFECPAGETLCSLCYCQGRLCGCADATKALEPRQHWRSFGERLEICTRAARVLLQAQPSLASPPDLPKEAEDGGSEHSDPEPPLRQVEILTKDDLAKKTWPFSFMAALQLYNIRRQSAEERETLAPCRICKAIVDLSQRYYCAPCRQSFCYGCLLHRSYIHPVHALAQQEPEWFHRYHRKDSMINYKEWKQDPLEFTDEARAHFVLIEAARINMKCAPINRNCRIGFLDVSDEHLHGLSGTLGVKQSKKAATDRIKSTSARSSSSSTPVSHKRQSNVVQPPSDTTPIALTNKKAKPNPSANAQPMEEDELADQISFVTIPEENNMPVLDAAPVSLPKTATSSLLSLDVSLRSKTEEKASSSALTVANGIRKFVLRAGKIQPVSPSSTAFNGGPSPLPGAFQITTPTCNKHFETGSSASTVAAPPVSASLAHSAAAPATVPAGVSFISNTTVRASLSKASKATQSIQPTSADVTSPSFVTTGSAPSASASKSATMATSAASAPRHVITTPAVPAVGIQAAKRQRQVTESVALATSAVAAEIASRPPQPANISAESSDAGLGALDNMNLRIITEVLRIFSQSNQKMISGQVEEIKKVHAKQAEEHQEALVRQAEEHRQAMSKMEAKLQNIERLVQHQDKRMRTVLQRIERSDEGVKEIESMLGGLMEDVNWAAQLELEGELGFRSSLVL</sequence>
<feature type="coiled-coil region" evidence="1">
    <location>
        <begin position="1162"/>
        <end position="1203"/>
    </location>
</feature>
<accession>A0AAJ5C576</accession>
<feature type="compositionally biased region" description="Polar residues" evidence="2">
    <location>
        <begin position="1024"/>
        <end position="1043"/>
    </location>
</feature>
<feature type="region of interest" description="Disordered" evidence="2">
    <location>
        <begin position="120"/>
        <end position="146"/>
    </location>
</feature>
<organism evidence="3 4">
    <name type="scientific">Melanopsichium pennsylvanicum</name>
    <dbReference type="NCBI Taxonomy" id="63383"/>
    <lineage>
        <taxon>Eukaryota</taxon>
        <taxon>Fungi</taxon>
        <taxon>Dikarya</taxon>
        <taxon>Basidiomycota</taxon>
        <taxon>Ustilaginomycotina</taxon>
        <taxon>Ustilaginomycetes</taxon>
        <taxon>Ustilaginales</taxon>
        <taxon>Ustilaginaceae</taxon>
        <taxon>Melanopsichium</taxon>
    </lineage>
</organism>
<feature type="compositionally biased region" description="Low complexity" evidence="2">
    <location>
        <begin position="822"/>
        <end position="834"/>
    </location>
</feature>
<feature type="compositionally biased region" description="Basic and acidic residues" evidence="2">
    <location>
        <begin position="1"/>
        <end position="10"/>
    </location>
</feature>
<protein>
    <recommendedName>
        <fullName evidence="5">C-module-binding factor</fullName>
    </recommendedName>
</protein>
<feature type="compositionally biased region" description="Polar residues" evidence="2">
    <location>
        <begin position="840"/>
        <end position="853"/>
    </location>
</feature>
<feature type="region of interest" description="Disordered" evidence="2">
    <location>
        <begin position="624"/>
        <end position="649"/>
    </location>
</feature>
<feature type="region of interest" description="Disordered" evidence="2">
    <location>
        <begin position="811"/>
        <end position="874"/>
    </location>
</feature>
<dbReference type="AlphaFoldDB" id="A0AAJ5C576"/>
<dbReference type="Gene3D" id="2.60.120.650">
    <property type="entry name" value="Cupin"/>
    <property type="match status" value="1"/>
</dbReference>
<evidence type="ECO:0008006" key="5">
    <source>
        <dbReference type="Google" id="ProtNLM"/>
    </source>
</evidence>
<feature type="compositionally biased region" description="Low complexity" evidence="2">
    <location>
        <begin position="1044"/>
        <end position="1055"/>
    </location>
</feature>
<feature type="region of interest" description="Disordered" evidence="2">
    <location>
        <begin position="210"/>
        <end position="252"/>
    </location>
</feature>
<proteinExistence type="predicted"/>
<feature type="compositionally biased region" description="Polar residues" evidence="2">
    <location>
        <begin position="210"/>
        <end position="223"/>
    </location>
</feature>
<dbReference type="SUPFAM" id="SSF51197">
    <property type="entry name" value="Clavaminate synthase-like"/>
    <property type="match status" value="1"/>
</dbReference>
<dbReference type="Proteomes" id="UP001294444">
    <property type="component" value="Unassembled WGS sequence"/>
</dbReference>
<gene>
    <name evidence="3" type="ORF">MEPE_02991</name>
</gene>
<name>A0AAJ5C576_9BASI</name>
<evidence type="ECO:0000313" key="4">
    <source>
        <dbReference type="Proteomes" id="UP001294444"/>
    </source>
</evidence>